<protein>
    <submittedName>
        <fullName evidence="2">DsbA family oxidoreductase</fullName>
    </submittedName>
</protein>
<evidence type="ECO:0000313" key="3">
    <source>
        <dbReference type="Proteomes" id="UP001239909"/>
    </source>
</evidence>
<dbReference type="InterPro" id="IPR001853">
    <property type="entry name" value="DSBA-like_thioredoxin_dom"/>
</dbReference>
<name>A0ABQ6LP44_9RHOB</name>
<dbReference type="PANTHER" id="PTHR13887:SF41">
    <property type="entry name" value="THIOREDOXIN SUPERFAMILY PROTEIN"/>
    <property type="match status" value="1"/>
</dbReference>
<evidence type="ECO:0000313" key="2">
    <source>
        <dbReference type="EMBL" id="GMG83482.1"/>
    </source>
</evidence>
<dbReference type="CDD" id="cd03024">
    <property type="entry name" value="DsbA_FrnE"/>
    <property type="match status" value="1"/>
</dbReference>
<dbReference type="Gene3D" id="3.40.30.10">
    <property type="entry name" value="Glutaredoxin"/>
    <property type="match status" value="1"/>
</dbReference>
<dbReference type="EMBL" id="BSYI01000020">
    <property type="protein sequence ID" value="GMG83482.1"/>
    <property type="molecule type" value="Genomic_DNA"/>
</dbReference>
<dbReference type="Pfam" id="PF01323">
    <property type="entry name" value="DSBA"/>
    <property type="match status" value="1"/>
</dbReference>
<dbReference type="PANTHER" id="PTHR13887">
    <property type="entry name" value="GLUTATHIONE S-TRANSFERASE KAPPA"/>
    <property type="match status" value="1"/>
</dbReference>
<dbReference type="Proteomes" id="UP001239909">
    <property type="component" value="Unassembled WGS sequence"/>
</dbReference>
<reference evidence="2 3" key="1">
    <citation type="submission" date="2023-04" db="EMBL/GenBank/DDBJ databases">
        <title>Marinoamorphus aggregata gen. nov., sp. Nov., isolate from tissue of brittle star Ophioplocus japonicus.</title>
        <authorList>
            <person name="Kawano K."/>
            <person name="Sawayama S."/>
            <person name="Nakagawa S."/>
        </authorList>
    </citation>
    <scope>NUCLEOTIDE SEQUENCE [LARGE SCALE GENOMIC DNA]</scope>
    <source>
        <strain evidence="2 3">NKW23</strain>
    </source>
</reference>
<dbReference type="RefSeq" id="WP_285672278.1">
    <property type="nucleotide sequence ID" value="NZ_BSYI01000020.1"/>
</dbReference>
<proteinExistence type="predicted"/>
<accession>A0ABQ6LP44</accession>
<keyword evidence="3" id="KW-1185">Reference proteome</keyword>
<gene>
    <name evidence="2" type="ORF">LNKW23_26950</name>
</gene>
<evidence type="ECO:0000259" key="1">
    <source>
        <dbReference type="Pfam" id="PF01323"/>
    </source>
</evidence>
<comment type="caution">
    <text evidence="2">The sequence shown here is derived from an EMBL/GenBank/DDBJ whole genome shotgun (WGS) entry which is preliminary data.</text>
</comment>
<dbReference type="InterPro" id="IPR036249">
    <property type="entry name" value="Thioredoxin-like_sf"/>
</dbReference>
<dbReference type="SUPFAM" id="SSF52833">
    <property type="entry name" value="Thioredoxin-like"/>
    <property type="match status" value="1"/>
</dbReference>
<feature type="domain" description="DSBA-like thioredoxin" evidence="1">
    <location>
        <begin position="4"/>
        <end position="200"/>
    </location>
</feature>
<sequence length="228" mass="24798">MIPLDIISDPICPWCYIGKARLDAAIAELGHDPFIRRWRIFRLNPDMPREGMERQAYLDAKFGGREGADRIYGRIEAVARESGLETRFDLIRRTPDTLDAHRLLRWAEAEGVQNAVADGLFRSYFVEGADISAPEVLTAIAGEAGMDGAVVARLLEGEADRAELAAEDDEARRMGVSGVPCFVINGRYVIQGAQETETWVRVIRELSAAIAEAEAGNGDGAAPGGATP</sequence>
<organism evidence="2 3">
    <name type="scientific">Paralimibaculum aggregatum</name>
    <dbReference type="NCBI Taxonomy" id="3036245"/>
    <lineage>
        <taxon>Bacteria</taxon>
        <taxon>Pseudomonadati</taxon>
        <taxon>Pseudomonadota</taxon>
        <taxon>Alphaproteobacteria</taxon>
        <taxon>Rhodobacterales</taxon>
        <taxon>Paracoccaceae</taxon>
        <taxon>Paralimibaculum</taxon>
    </lineage>
</organism>